<dbReference type="InterPro" id="IPR050312">
    <property type="entry name" value="IolE/XylAMocC-like"/>
</dbReference>
<evidence type="ECO:0000259" key="1">
    <source>
        <dbReference type="Pfam" id="PF01261"/>
    </source>
</evidence>
<dbReference type="Gene3D" id="3.20.20.150">
    <property type="entry name" value="Divalent-metal-dependent TIM barrel enzymes"/>
    <property type="match status" value="1"/>
</dbReference>
<sequence>MSRFAISSWSLDGLLQSGVPLTDIPKQCAQHNIHTLELCHFHLLSTDAAYLRVLRQALEDAGVGVSKLLIDTGDITAPDPVQRSGDVQLIKGWIDVAASLGAKEVRIDAGHQPPTPEVTQRSAQGLRLCADYAAGYELRTVTENWHTTAQEATTLLHILELCEGRVGLCADTGNAEATPDKYGTLAQLFPHASSVHFKARYKAAGEIQMDDVERCGRLLQHAKFGGVITLIYAEKENEWKGIEQLRRAVEPHL</sequence>
<dbReference type="EMBL" id="CADCWP010000324">
    <property type="protein sequence ID" value="CAA9586517.1"/>
    <property type="molecule type" value="Genomic_DNA"/>
</dbReference>
<dbReference type="InterPro" id="IPR013022">
    <property type="entry name" value="Xyl_isomerase-like_TIM-brl"/>
</dbReference>
<feature type="domain" description="Xylose isomerase-like TIM barrel" evidence="1">
    <location>
        <begin position="27"/>
        <end position="228"/>
    </location>
</feature>
<gene>
    <name evidence="2" type="ORF">AVDCRST_MAG86-3613</name>
</gene>
<dbReference type="PANTHER" id="PTHR12110:SF53">
    <property type="entry name" value="BLR5974 PROTEIN"/>
    <property type="match status" value="1"/>
</dbReference>
<organism evidence="2">
    <name type="scientific">uncultured Truepera sp</name>
    <dbReference type="NCBI Taxonomy" id="543023"/>
    <lineage>
        <taxon>Bacteria</taxon>
        <taxon>Thermotogati</taxon>
        <taxon>Deinococcota</taxon>
        <taxon>Deinococci</taxon>
        <taxon>Trueperales</taxon>
        <taxon>Trueperaceae</taxon>
        <taxon>Truepera</taxon>
        <taxon>environmental samples</taxon>
    </lineage>
</organism>
<evidence type="ECO:0000313" key="2">
    <source>
        <dbReference type="EMBL" id="CAA9586517.1"/>
    </source>
</evidence>
<name>A0A6J4VRB4_9DEIN</name>
<accession>A0A6J4VRB4</accession>
<dbReference type="PANTHER" id="PTHR12110">
    <property type="entry name" value="HYDROXYPYRUVATE ISOMERASE"/>
    <property type="match status" value="1"/>
</dbReference>
<proteinExistence type="predicted"/>
<dbReference type="Pfam" id="PF01261">
    <property type="entry name" value="AP_endonuc_2"/>
    <property type="match status" value="1"/>
</dbReference>
<dbReference type="AlphaFoldDB" id="A0A6J4VRB4"/>
<reference evidence="2" key="1">
    <citation type="submission" date="2020-02" db="EMBL/GenBank/DDBJ databases">
        <authorList>
            <person name="Meier V. D."/>
        </authorList>
    </citation>
    <scope>NUCLEOTIDE SEQUENCE</scope>
    <source>
        <strain evidence="2">AVDCRST_MAG86</strain>
    </source>
</reference>
<dbReference type="InterPro" id="IPR036237">
    <property type="entry name" value="Xyl_isomerase-like_sf"/>
</dbReference>
<protein>
    <recommendedName>
        <fullName evidence="1">Xylose isomerase-like TIM barrel domain-containing protein</fullName>
    </recommendedName>
</protein>
<dbReference type="SUPFAM" id="SSF51658">
    <property type="entry name" value="Xylose isomerase-like"/>
    <property type="match status" value="1"/>
</dbReference>